<evidence type="ECO:0000313" key="3">
    <source>
        <dbReference type="Proteomes" id="UP001162793"/>
    </source>
</evidence>
<sequence>MATPHAAPGELIDVRPLGAALQQAKSVALIRSTHLEVMRLVLPTGGRIPVHQAPGDITVQCLEGVLKLGMNSGTHTMRAGDLLLLPPEEPHWLEAIESASVLVTLYLPQRP</sequence>
<dbReference type="InterPro" id="IPR011051">
    <property type="entry name" value="RmlC_Cupin_sf"/>
</dbReference>
<keyword evidence="3" id="KW-1185">Reference proteome</keyword>
<dbReference type="Proteomes" id="UP001162793">
    <property type="component" value="Unassembled WGS sequence"/>
</dbReference>
<name>A0AA41WZB8_9RALS</name>
<dbReference type="CDD" id="cd02230">
    <property type="entry name" value="cupin_HP0902-like"/>
    <property type="match status" value="1"/>
</dbReference>
<dbReference type="Gene3D" id="2.60.120.10">
    <property type="entry name" value="Jelly Rolls"/>
    <property type="match status" value="1"/>
</dbReference>
<dbReference type="Pfam" id="PF07883">
    <property type="entry name" value="Cupin_2"/>
    <property type="match status" value="1"/>
</dbReference>
<gene>
    <name evidence="2" type="ORF">NKG59_22485</name>
</gene>
<evidence type="ECO:0000259" key="1">
    <source>
        <dbReference type="Pfam" id="PF07883"/>
    </source>
</evidence>
<dbReference type="RefSeq" id="WP_024977745.1">
    <property type="nucleotide sequence ID" value="NZ_JAMYWC010000007.1"/>
</dbReference>
<dbReference type="InterPro" id="IPR013096">
    <property type="entry name" value="Cupin_2"/>
</dbReference>
<protein>
    <submittedName>
        <fullName evidence="2">Cupin domain-containing protein</fullName>
    </submittedName>
</protein>
<reference evidence="3" key="1">
    <citation type="journal article" date="2023" name="Front. Microbiol.">
        <title>Ralstonia chuxiongensis sp. nov., Ralstonia mojiangensis sp. nov., and Ralstonia soli sp. nov., isolated from tobacco fields, are three novel species in the family Burkholderiaceae.</title>
        <authorList>
            <person name="Lu C.H."/>
            <person name="Zhang Y.Y."/>
            <person name="Jiang N."/>
            <person name="Chen W."/>
            <person name="Shao X."/>
            <person name="Zhao Z.M."/>
            <person name="Lu W.L."/>
            <person name="Hu X."/>
            <person name="Xi Y.X."/>
            <person name="Zou S.Y."/>
            <person name="Wei Q.J."/>
            <person name="Lin Z.L."/>
            <person name="Gong L."/>
            <person name="Gai X.T."/>
            <person name="Zhang L.Q."/>
            <person name="Li J.Y."/>
            <person name="Jin Y."/>
            <person name="Xia Z.Y."/>
        </authorList>
    </citation>
    <scope>NUCLEOTIDE SEQUENCE [LARGE SCALE GENOMIC DNA]</scope>
    <source>
        <strain evidence="3">21YRMH01-3</strain>
    </source>
</reference>
<evidence type="ECO:0000313" key="2">
    <source>
        <dbReference type="EMBL" id="MCP1175144.1"/>
    </source>
</evidence>
<dbReference type="InterPro" id="IPR014710">
    <property type="entry name" value="RmlC-like_jellyroll"/>
</dbReference>
<dbReference type="AlphaFoldDB" id="A0AA41WZB8"/>
<dbReference type="SUPFAM" id="SSF51182">
    <property type="entry name" value="RmlC-like cupins"/>
    <property type="match status" value="1"/>
</dbReference>
<proteinExistence type="predicted"/>
<dbReference type="EMBL" id="JAMYWC010000007">
    <property type="protein sequence ID" value="MCP1175144.1"/>
    <property type="molecule type" value="Genomic_DNA"/>
</dbReference>
<comment type="caution">
    <text evidence="2">The sequence shown here is derived from an EMBL/GenBank/DDBJ whole genome shotgun (WGS) entry which is preliminary data.</text>
</comment>
<dbReference type="PANTHER" id="PTHR37694">
    <property type="entry name" value="SLR8022 PROTEIN"/>
    <property type="match status" value="1"/>
</dbReference>
<feature type="domain" description="Cupin type-2" evidence="1">
    <location>
        <begin position="40"/>
        <end position="100"/>
    </location>
</feature>
<dbReference type="PANTHER" id="PTHR37694:SF1">
    <property type="entry name" value="SLR8022 PROTEIN"/>
    <property type="match status" value="1"/>
</dbReference>
<accession>A0AA41WZB8</accession>
<organism evidence="2 3">
    <name type="scientific">Ralstonia chuxiongensis</name>
    <dbReference type="NCBI Taxonomy" id="2957504"/>
    <lineage>
        <taxon>Bacteria</taxon>
        <taxon>Pseudomonadati</taxon>
        <taxon>Pseudomonadota</taxon>
        <taxon>Betaproteobacteria</taxon>
        <taxon>Burkholderiales</taxon>
        <taxon>Burkholderiaceae</taxon>
        <taxon>Ralstonia</taxon>
    </lineage>
</organism>